<keyword evidence="5" id="KW-1185">Reference proteome</keyword>
<dbReference type="Gene3D" id="3.30.470.20">
    <property type="entry name" value="ATP-grasp fold, B domain"/>
    <property type="match status" value="1"/>
</dbReference>
<evidence type="ECO:0000313" key="5">
    <source>
        <dbReference type="Proteomes" id="UP000198242"/>
    </source>
</evidence>
<dbReference type="SUPFAM" id="SSF55729">
    <property type="entry name" value="Acyl-CoA N-acyltransferases (Nat)"/>
    <property type="match status" value="1"/>
</dbReference>
<reference evidence="5" key="1">
    <citation type="submission" date="2016-06" db="EMBL/GenBank/DDBJ databases">
        <authorList>
            <person name="Varghese N."/>
            <person name="Submissions Spin"/>
        </authorList>
    </citation>
    <scope>NUCLEOTIDE SEQUENCE [LARGE SCALE GENOMIC DNA]</scope>
    <source>
        <strain evidence="5">DSM 43909</strain>
    </source>
</reference>
<organism evidence="4 5">
    <name type="scientific">Micromonospora viridifaciens</name>
    <dbReference type="NCBI Taxonomy" id="1881"/>
    <lineage>
        <taxon>Bacteria</taxon>
        <taxon>Bacillati</taxon>
        <taxon>Actinomycetota</taxon>
        <taxon>Actinomycetes</taxon>
        <taxon>Micromonosporales</taxon>
        <taxon>Micromonosporaceae</taxon>
        <taxon>Micromonospora</taxon>
    </lineage>
</organism>
<dbReference type="PROSITE" id="PS50975">
    <property type="entry name" value="ATP_GRASP"/>
    <property type="match status" value="1"/>
</dbReference>
<dbReference type="InterPro" id="IPR032875">
    <property type="entry name" value="Succ_CoA_lig_flav_dom"/>
</dbReference>
<feature type="domain" description="ATP-grasp" evidence="2">
    <location>
        <begin position="640"/>
        <end position="681"/>
    </location>
</feature>
<dbReference type="GO" id="GO:0016747">
    <property type="term" value="F:acyltransferase activity, transferring groups other than amino-acyl groups"/>
    <property type="evidence" value="ECO:0007669"/>
    <property type="project" value="InterPro"/>
</dbReference>
<sequence>MTTVEQPVDVLLSDGTAVQLRQIRPDDARAIVAMHARFSERTRYLRYFSPYPRIPERDLHRFVNVDHRDREAFVVLAGERIVAVGRYERLGPASPEAEVAFVVEDAYQGRGIGSVLLEHLADAGRRFGIVHFVAEVLPANGAMLRVFSDFGYQVQRQYADGVVHLSFPIAPTEATLAVQRGREHRTEARSIARLLAPRAIAVYGASTTGQGVGAALLGHLRDGGFTGVIVPVHPTAAAVAGLPAYPSAADAGQDVDLAVVAVAPEAVTEVVADAAKAGAHGLVVISAGFAESGPAGAAAQRALVRAAHLAGMRVVGPNCLGVANTDPAVRLNATLAPVLPAPGRVGIFSQSGAFGVALLAEASRRGLGLSSFVSAGNRADVSGNDLLQYWQDDPGTDVITLYLETFGNPRKFARLARRIGRSKPIVALASLARPPGLGDGPALDAAAVSALFAQSGVIRVDTVSELLDVGVLLAHQPLPAGRRVAVVGNSSALAGLAATACAAQGLTVADGYPHDVGPRAAAAEYAAALTAATADERVDAVVAVFAPPLPGQLTDPEADFTAALPDAATVGKPVVATFLAGRVPAGVPAYPSVEEAVRALARVTTYADWLRRPPGLLPELDRVDRAAGQAALRADGADPAALLRAYGIDVVESAPAHSADEAVAAAERLGWPVALKAAASGLRHRLDLGAVRLDLAGPAALRRAYAELAPTFGADVLVQPMVPPGVACVVELVEDPAFGPVVGFGLGGVATELLGDRAWRAVPLTDRDAAELVDEPRAAPLLRGHRGAAPVDRAALVDLLLRVGRLADEQPRVRSLTLNPVLARPDGISVLHATVRTGLAAPRPDTGPRRL</sequence>
<name>A0A1C4ZCM8_MICVI</name>
<dbReference type="Gene3D" id="3.40.50.261">
    <property type="entry name" value="Succinyl-CoA synthetase domains"/>
    <property type="match status" value="2"/>
</dbReference>
<dbReference type="SUPFAM" id="SSF51735">
    <property type="entry name" value="NAD(P)-binding Rossmann-fold domains"/>
    <property type="match status" value="1"/>
</dbReference>
<dbReference type="InterPro" id="IPR036291">
    <property type="entry name" value="NAD(P)-bd_dom_sf"/>
</dbReference>
<dbReference type="EMBL" id="LT607411">
    <property type="protein sequence ID" value="SCF30742.1"/>
    <property type="molecule type" value="Genomic_DNA"/>
</dbReference>
<dbReference type="InterPro" id="IPR013815">
    <property type="entry name" value="ATP_grasp_subdomain_1"/>
</dbReference>
<dbReference type="SUPFAM" id="SSF56059">
    <property type="entry name" value="Glutathione synthetase ATP-binding domain-like"/>
    <property type="match status" value="1"/>
</dbReference>
<evidence type="ECO:0000313" key="4">
    <source>
        <dbReference type="EMBL" id="SCF30742.1"/>
    </source>
</evidence>
<dbReference type="InterPro" id="IPR000182">
    <property type="entry name" value="GNAT_dom"/>
</dbReference>
<dbReference type="PROSITE" id="PS51186">
    <property type="entry name" value="GNAT"/>
    <property type="match status" value="1"/>
</dbReference>
<accession>A0A1C4ZCM8</accession>
<dbReference type="Pfam" id="PF13549">
    <property type="entry name" value="ATP-grasp_5"/>
    <property type="match status" value="1"/>
</dbReference>
<dbReference type="AlphaFoldDB" id="A0A1C4ZCM8"/>
<dbReference type="InterPro" id="IPR016102">
    <property type="entry name" value="Succinyl-CoA_synth-like"/>
</dbReference>
<dbReference type="OrthoDB" id="190266at2"/>
<keyword evidence="1" id="KW-0547">Nucleotide-binding</keyword>
<dbReference type="InterPro" id="IPR016181">
    <property type="entry name" value="Acyl_CoA_acyltransferase"/>
</dbReference>
<dbReference type="Pfam" id="PF13607">
    <property type="entry name" value="Succ_CoA_lig"/>
    <property type="match status" value="1"/>
</dbReference>
<evidence type="ECO:0000259" key="2">
    <source>
        <dbReference type="PROSITE" id="PS50975"/>
    </source>
</evidence>
<dbReference type="SUPFAM" id="SSF52210">
    <property type="entry name" value="Succinyl-CoA synthetase domains"/>
    <property type="match status" value="2"/>
</dbReference>
<dbReference type="Pfam" id="PF13380">
    <property type="entry name" value="CoA_binding_2"/>
    <property type="match status" value="1"/>
</dbReference>
<dbReference type="GO" id="GO:0005524">
    <property type="term" value="F:ATP binding"/>
    <property type="evidence" value="ECO:0007669"/>
    <property type="project" value="UniProtKB-UniRule"/>
</dbReference>
<evidence type="ECO:0000259" key="3">
    <source>
        <dbReference type="PROSITE" id="PS51186"/>
    </source>
</evidence>
<dbReference type="CDD" id="cd04301">
    <property type="entry name" value="NAT_SF"/>
    <property type="match status" value="1"/>
</dbReference>
<evidence type="ECO:0000256" key="1">
    <source>
        <dbReference type="PROSITE-ProRule" id="PRU00409"/>
    </source>
</evidence>
<feature type="domain" description="N-acetyltransferase" evidence="3">
    <location>
        <begin position="18"/>
        <end position="170"/>
    </location>
</feature>
<dbReference type="Gene3D" id="3.40.50.720">
    <property type="entry name" value="NAD(P)-binding Rossmann-like Domain"/>
    <property type="match status" value="1"/>
</dbReference>
<dbReference type="Gene3D" id="3.30.1490.20">
    <property type="entry name" value="ATP-grasp fold, A domain"/>
    <property type="match status" value="1"/>
</dbReference>
<dbReference type="InterPro" id="IPR011761">
    <property type="entry name" value="ATP-grasp"/>
</dbReference>
<proteinExistence type="predicted"/>
<dbReference type="SMART" id="SM00881">
    <property type="entry name" value="CoA_binding"/>
    <property type="match status" value="1"/>
</dbReference>
<dbReference type="InterPro" id="IPR003781">
    <property type="entry name" value="CoA-bd"/>
</dbReference>
<gene>
    <name evidence="4" type="ORF">GA0074695_5406</name>
</gene>
<dbReference type="RefSeq" id="WP_089008732.1">
    <property type="nucleotide sequence ID" value="NZ_LT607411.1"/>
</dbReference>
<dbReference type="PANTHER" id="PTHR42793">
    <property type="entry name" value="COA BINDING DOMAIN CONTAINING PROTEIN"/>
    <property type="match status" value="1"/>
</dbReference>
<dbReference type="PANTHER" id="PTHR42793:SF1">
    <property type="entry name" value="PEPTIDYL-LYSINE N-ACETYLTRANSFERASE PATZ"/>
    <property type="match status" value="1"/>
</dbReference>
<dbReference type="Proteomes" id="UP000198242">
    <property type="component" value="Chromosome I"/>
</dbReference>
<dbReference type="Pfam" id="PF00583">
    <property type="entry name" value="Acetyltransf_1"/>
    <property type="match status" value="1"/>
</dbReference>
<dbReference type="GO" id="GO:0046872">
    <property type="term" value="F:metal ion binding"/>
    <property type="evidence" value="ECO:0007669"/>
    <property type="project" value="InterPro"/>
</dbReference>
<protein>
    <submittedName>
        <fullName evidence="4">Acyl-CoA synthetase (NDP forming)</fullName>
    </submittedName>
</protein>
<dbReference type="Gene3D" id="3.40.630.30">
    <property type="match status" value="1"/>
</dbReference>
<keyword evidence="1" id="KW-0067">ATP-binding</keyword>